<sequence>MLLAYLTVCMLLSGELTILVSSLSTTLIINIDKGVAFDQIGYYSEQLEEVVLHIFIPINNYCLDSPNSNVCQHIEKSNSDLVEIGTIISVENILFSRYDKGNVSTIINLDIERILSHHQVEKFIDNTKSMIYYFDNNFYVTKNMNKDTFHDGTIDIHHQKLLQYTANPINLVLKQLFQDKIGYDFLTKDQILEILSLPMLSLQEQFDLNHSHESLTQFKKMIIGQTVYALKSCSLSRIDRLSKDSSCLAVSTLFRKIPVKTSSVYNVYRTIPLPITIDGQKYVYSSLPNILGVNTIDKTIVQWNENNFVSDCIVSDIIQCRKIPISIPLSSVACVSDILDTTADSDARCEVTRSTYTQPSIMNIKNDIWLFYSNDESYECVVHSALTGSANTISVSEPSILKLPCEHTIHCSHIVLPSIQCLKTTVTLKTMNNNNSNIHFTTPISIKRIMKHLLSISEIAAETSFRKLKSKMKVDRFSFKENIEEFLSLIISIILSMVFGILILILKYSKAKIQKQLNKLQTNLNILHTEYIDQI</sequence>
<evidence type="ECO:0000313" key="5">
    <source>
        <dbReference type="Proteomes" id="UP000663877"/>
    </source>
</evidence>
<dbReference type="EMBL" id="CAJNOM010000331">
    <property type="protein sequence ID" value="CAF1364727.1"/>
    <property type="molecule type" value="Genomic_DNA"/>
</dbReference>
<dbReference type="EMBL" id="CAJNOI010000040">
    <property type="protein sequence ID" value="CAF0914795.1"/>
    <property type="molecule type" value="Genomic_DNA"/>
</dbReference>
<reference evidence="2" key="1">
    <citation type="submission" date="2021-02" db="EMBL/GenBank/DDBJ databases">
        <authorList>
            <person name="Nowell W R."/>
        </authorList>
    </citation>
    <scope>NUCLEOTIDE SEQUENCE</scope>
</reference>
<evidence type="ECO:0008006" key="6">
    <source>
        <dbReference type="Google" id="ProtNLM"/>
    </source>
</evidence>
<evidence type="ECO:0000256" key="1">
    <source>
        <dbReference type="SAM" id="Phobius"/>
    </source>
</evidence>
<proteinExistence type="predicted"/>
<gene>
    <name evidence="2" type="ORF">BJG266_LOCUS11202</name>
    <name evidence="3" type="ORF">QVE165_LOCUS34755</name>
</gene>
<keyword evidence="1" id="KW-1133">Transmembrane helix</keyword>
<dbReference type="Proteomes" id="UP000663832">
    <property type="component" value="Unassembled WGS sequence"/>
</dbReference>
<keyword evidence="1" id="KW-0472">Membrane</keyword>
<accession>A0A814AP17</accession>
<organism evidence="2 5">
    <name type="scientific">Adineta steineri</name>
    <dbReference type="NCBI Taxonomy" id="433720"/>
    <lineage>
        <taxon>Eukaryota</taxon>
        <taxon>Metazoa</taxon>
        <taxon>Spiralia</taxon>
        <taxon>Gnathifera</taxon>
        <taxon>Rotifera</taxon>
        <taxon>Eurotatoria</taxon>
        <taxon>Bdelloidea</taxon>
        <taxon>Adinetida</taxon>
        <taxon>Adinetidae</taxon>
        <taxon>Adineta</taxon>
    </lineage>
</organism>
<name>A0A814AP17_9BILA</name>
<dbReference type="Proteomes" id="UP000663877">
    <property type="component" value="Unassembled WGS sequence"/>
</dbReference>
<keyword evidence="4" id="KW-1185">Reference proteome</keyword>
<feature type="transmembrane region" description="Helical" evidence="1">
    <location>
        <begin position="486"/>
        <end position="506"/>
    </location>
</feature>
<keyword evidence="1" id="KW-0812">Transmembrane</keyword>
<evidence type="ECO:0000313" key="4">
    <source>
        <dbReference type="Proteomes" id="UP000663832"/>
    </source>
</evidence>
<evidence type="ECO:0000313" key="3">
    <source>
        <dbReference type="EMBL" id="CAF1364727.1"/>
    </source>
</evidence>
<comment type="caution">
    <text evidence="2">The sequence shown here is derived from an EMBL/GenBank/DDBJ whole genome shotgun (WGS) entry which is preliminary data.</text>
</comment>
<protein>
    <recommendedName>
        <fullName evidence="6">Envelope fusion glycoprotein</fullName>
    </recommendedName>
</protein>
<dbReference type="AlphaFoldDB" id="A0A814AP17"/>
<evidence type="ECO:0000313" key="2">
    <source>
        <dbReference type="EMBL" id="CAF0914795.1"/>
    </source>
</evidence>
<dbReference type="OrthoDB" id="10004182at2759"/>